<evidence type="ECO:0000256" key="3">
    <source>
        <dbReference type="ARBA" id="ARBA00022801"/>
    </source>
</evidence>
<feature type="binding site" evidence="9">
    <location>
        <position position="7"/>
    </location>
    <ligand>
        <name>Zn(2+)</name>
        <dbReference type="ChEBI" id="CHEBI:29105"/>
    </ligand>
</feature>
<feature type="binding site" evidence="9">
    <location>
        <position position="182"/>
    </location>
    <ligand>
        <name>Zn(2+)</name>
        <dbReference type="ChEBI" id="CHEBI:29105"/>
    </ligand>
</feature>
<dbReference type="EC" id="3.2.2.20" evidence="8"/>
<dbReference type="NCBIfam" id="TIGR00624">
    <property type="entry name" value="tag"/>
    <property type="match status" value="1"/>
</dbReference>
<dbReference type="EMBL" id="SOAX01000001">
    <property type="protein sequence ID" value="TDT44167.1"/>
    <property type="molecule type" value="Genomic_DNA"/>
</dbReference>
<dbReference type="OrthoDB" id="9807664at2"/>
<sequence length="198" mass="22649">MGTDGRCPWCGNQPDYIEYHDNVWGRPVTARDELFEKLCLDGQQAGLSWLTILRKQAGYRAVFADFIPETLAEYTQADIERCLQDRRIVRNRRKAESIVGNARALLAMEADEENFTRFLWSFVGGAPIINEWNRMDEIPTETPESRAMSRALKKRGFRFVGPTICYAFMQAVGMVNDHLVTCPVRAETLALSRRLQPS</sequence>
<keyword evidence="5" id="KW-0234">DNA repair</keyword>
<organism evidence="10 11">
    <name type="scientific">Halospina denitrificans</name>
    <dbReference type="NCBI Taxonomy" id="332522"/>
    <lineage>
        <taxon>Bacteria</taxon>
        <taxon>Pseudomonadati</taxon>
        <taxon>Pseudomonadota</taxon>
        <taxon>Gammaproteobacteria</taxon>
        <taxon>Halospina</taxon>
    </lineage>
</organism>
<reference evidence="10 11" key="1">
    <citation type="submission" date="2019-03" db="EMBL/GenBank/DDBJ databases">
        <title>Genomic Encyclopedia of Type Strains, Phase IV (KMG-IV): sequencing the most valuable type-strain genomes for metagenomic binning, comparative biology and taxonomic classification.</title>
        <authorList>
            <person name="Goeker M."/>
        </authorList>
    </citation>
    <scope>NUCLEOTIDE SEQUENCE [LARGE SCALE GENOMIC DNA]</scope>
    <source>
        <strain evidence="10 11">DSM 15505</strain>
    </source>
</reference>
<keyword evidence="11" id="KW-1185">Reference proteome</keyword>
<dbReference type="SUPFAM" id="SSF48150">
    <property type="entry name" value="DNA-glycosylase"/>
    <property type="match status" value="1"/>
</dbReference>
<evidence type="ECO:0000256" key="9">
    <source>
        <dbReference type="PIRSR" id="PIRSR604597-1"/>
    </source>
</evidence>
<dbReference type="GO" id="GO:0006284">
    <property type="term" value="P:base-excision repair"/>
    <property type="evidence" value="ECO:0007669"/>
    <property type="project" value="InterPro"/>
</dbReference>
<dbReference type="PANTHER" id="PTHR30037">
    <property type="entry name" value="DNA-3-METHYLADENINE GLYCOSYLASE 1"/>
    <property type="match status" value="1"/>
</dbReference>
<protein>
    <recommendedName>
        <fullName evidence="8">DNA-3-methyladenine glycosylase I</fullName>
        <ecNumber evidence="8">3.2.2.20</ecNumber>
    </recommendedName>
</protein>
<proteinExistence type="predicted"/>
<dbReference type="GO" id="GO:0008725">
    <property type="term" value="F:DNA-3-methyladenine glycosylase activity"/>
    <property type="evidence" value="ECO:0007669"/>
    <property type="project" value="UniProtKB-EC"/>
</dbReference>
<evidence type="ECO:0000256" key="4">
    <source>
        <dbReference type="ARBA" id="ARBA00022833"/>
    </source>
</evidence>
<name>A0A4R7K2A8_9GAMM</name>
<keyword evidence="2" id="KW-0227">DNA damage</keyword>
<dbReference type="Proteomes" id="UP000295830">
    <property type="component" value="Unassembled WGS sequence"/>
</dbReference>
<evidence type="ECO:0000256" key="5">
    <source>
        <dbReference type="ARBA" id="ARBA00023204"/>
    </source>
</evidence>
<keyword evidence="1 9" id="KW-0479">Metal-binding</keyword>
<dbReference type="PANTHER" id="PTHR30037:SF4">
    <property type="entry name" value="DNA-3-METHYLADENINE GLYCOSYLASE I"/>
    <property type="match status" value="1"/>
</dbReference>
<evidence type="ECO:0000256" key="6">
    <source>
        <dbReference type="ARBA" id="ARBA00052558"/>
    </source>
</evidence>
<dbReference type="AlphaFoldDB" id="A0A4R7K2A8"/>
<dbReference type="InterPro" id="IPR004597">
    <property type="entry name" value="Tag"/>
</dbReference>
<feature type="binding site" evidence="9">
    <location>
        <position position="20"/>
    </location>
    <ligand>
        <name>Zn(2+)</name>
        <dbReference type="ChEBI" id="CHEBI:29105"/>
    </ligand>
</feature>
<feature type="binding site" evidence="9">
    <location>
        <position position="178"/>
    </location>
    <ligand>
        <name>Zn(2+)</name>
        <dbReference type="ChEBI" id="CHEBI:29105"/>
    </ligand>
</feature>
<comment type="caution">
    <text evidence="10">The sequence shown here is derived from an EMBL/GenBank/DDBJ whole genome shotgun (WGS) entry which is preliminary data.</text>
</comment>
<evidence type="ECO:0000256" key="2">
    <source>
        <dbReference type="ARBA" id="ARBA00022763"/>
    </source>
</evidence>
<dbReference type="RefSeq" id="WP_133734579.1">
    <property type="nucleotide sequence ID" value="NZ_SOAX01000001.1"/>
</dbReference>
<gene>
    <name evidence="10" type="ORF">DES49_0267</name>
</gene>
<evidence type="ECO:0000313" key="11">
    <source>
        <dbReference type="Proteomes" id="UP000295830"/>
    </source>
</evidence>
<dbReference type="FunFam" id="1.10.340.30:FF:000009">
    <property type="entry name" value="DNA-3-methyladenine glycosylase I"/>
    <property type="match status" value="1"/>
</dbReference>
<dbReference type="Gene3D" id="1.10.340.30">
    <property type="entry name" value="Hypothetical protein, domain 2"/>
    <property type="match status" value="1"/>
</dbReference>
<evidence type="ECO:0000256" key="7">
    <source>
        <dbReference type="ARBA" id="ARBA00057608"/>
    </source>
</evidence>
<dbReference type="InterPro" id="IPR011257">
    <property type="entry name" value="DNA_glycosylase"/>
</dbReference>
<dbReference type="Pfam" id="PF03352">
    <property type="entry name" value="Adenine_glyco"/>
    <property type="match status" value="1"/>
</dbReference>
<keyword evidence="3" id="KW-0378">Hydrolase</keyword>
<keyword evidence="4 9" id="KW-0862">Zinc</keyword>
<dbReference type="InterPro" id="IPR052891">
    <property type="entry name" value="DNA-3mA_glycosylase"/>
</dbReference>
<evidence type="ECO:0000313" key="10">
    <source>
        <dbReference type="EMBL" id="TDT44167.1"/>
    </source>
</evidence>
<comment type="catalytic activity">
    <reaction evidence="6">
        <text>Hydrolysis of alkylated DNA, releasing 3-methyladenine.</text>
        <dbReference type="EC" id="3.2.2.20"/>
    </reaction>
</comment>
<comment type="function">
    <text evidence="7">Hydrolysis of the deoxyribose N-glycosidic bond to excise 3-methyladenine from the damaged DNA polymer formed by alkylation lesions.</text>
</comment>
<dbReference type="InterPro" id="IPR005019">
    <property type="entry name" value="Adenine_glyco"/>
</dbReference>
<evidence type="ECO:0000256" key="8">
    <source>
        <dbReference type="ARBA" id="ARBA00066766"/>
    </source>
</evidence>
<evidence type="ECO:0000256" key="1">
    <source>
        <dbReference type="ARBA" id="ARBA00022723"/>
    </source>
</evidence>
<dbReference type="GO" id="GO:0046872">
    <property type="term" value="F:metal ion binding"/>
    <property type="evidence" value="ECO:0007669"/>
    <property type="project" value="UniProtKB-KW"/>
</dbReference>
<accession>A0A4R7K2A8</accession>